<dbReference type="PROSITE" id="PS00086">
    <property type="entry name" value="CYTOCHROME_P450"/>
    <property type="match status" value="1"/>
</dbReference>
<keyword evidence="7" id="KW-0560">Oxidoreductase</keyword>
<dbReference type="PRINTS" id="PR00463">
    <property type="entry name" value="EP450I"/>
</dbReference>
<dbReference type="InterPro" id="IPR017972">
    <property type="entry name" value="Cyt_P450_CS"/>
</dbReference>
<keyword evidence="10" id="KW-1185">Reference proteome</keyword>
<protein>
    <recommendedName>
        <fullName evidence="11">Cytochrome P450</fullName>
    </recommendedName>
</protein>
<accession>A0ABU6T4L7</accession>
<organism evidence="9 10">
    <name type="scientific">Stylosanthes scabra</name>
    <dbReference type="NCBI Taxonomy" id="79078"/>
    <lineage>
        <taxon>Eukaryota</taxon>
        <taxon>Viridiplantae</taxon>
        <taxon>Streptophyta</taxon>
        <taxon>Embryophyta</taxon>
        <taxon>Tracheophyta</taxon>
        <taxon>Spermatophyta</taxon>
        <taxon>Magnoliopsida</taxon>
        <taxon>eudicotyledons</taxon>
        <taxon>Gunneridae</taxon>
        <taxon>Pentapetalae</taxon>
        <taxon>rosids</taxon>
        <taxon>fabids</taxon>
        <taxon>Fabales</taxon>
        <taxon>Fabaceae</taxon>
        <taxon>Papilionoideae</taxon>
        <taxon>50 kb inversion clade</taxon>
        <taxon>dalbergioids sensu lato</taxon>
        <taxon>Dalbergieae</taxon>
        <taxon>Pterocarpus clade</taxon>
        <taxon>Stylosanthes</taxon>
    </lineage>
</organism>
<dbReference type="PANTHER" id="PTHR24298:SF800">
    <property type="entry name" value="CYTOCHROME P450 89A2-RELATED"/>
    <property type="match status" value="1"/>
</dbReference>
<dbReference type="Gene3D" id="1.10.630.10">
    <property type="entry name" value="Cytochrome P450"/>
    <property type="match status" value="1"/>
</dbReference>
<dbReference type="EMBL" id="JASCZI010090638">
    <property type="protein sequence ID" value="MED6143640.1"/>
    <property type="molecule type" value="Genomic_DNA"/>
</dbReference>
<keyword evidence="4 7" id="KW-0479">Metal-binding</keyword>
<comment type="cofactor">
    <cofactor evidence="1">
        <name>heme</name>
        <dbReference type="ChEBI" id="CHEBI:30413"/>
    </cofactor>
</comment>
<sequence>MEMEAWIMIMLTIPFLYLMIKIITSRIVYVKRPSLPPGPMHIPIISNIIWLTTHNSFSKLRPLLQRLHAKHGPIITLPIWSGPHIIIADASISHQALLQNAAVFANRPYKTLSTIHHHQLNITSSPYGPTLRLLRRNLTSHILNPSFSSLRKSLLRDLLTRLKLSSSFSFRVEDYVHHAVFSMLVFMCFGENIQDDKIQHIKRIQRTLISGFNRFSVLNFLPRVVSRVVFPQRCKEYLHLREQQKLAFTELMEERRLSRKNKDDKHFVCYMDTLLELVLPAENNRKLEEDEVISLCSEFLSAGTDTTWTALEWIMANLVKHPRIQTRLADEIAEVVGERGGNEVEEEDLEKLPYLKAVILEGLRRHPPSHFLLPHAVTEDTVLNGYLIRKNGTVNFMVAEMGWDPKVWEDPMGFVPERFLDGGKKEMNKKMMPFGAGKRMCPAYGLAMLHLEYLVANLVFTFKWNTVDDGDSLDLSEKQGFTAAMKHPLHARISPRFY</sequence>
<name>A0ABU6T4L7_9FABA</name>
<keyword evidence="7" id="KW-0503">Monooxygenase</keyword>
<evidence type="ECO:0000313" key="9">
    <source>
        <dbReference type="EMBL" id="MED6143640.1"/>
    </source>
</evidence>
<keyword evidence="3 8" id="KW-0812">Transmembrane</keyword>
<dbReference type="PANTHER" id="PTHR24298">
    <property type="entry name" value="FLAVONOID 3'-MONOOXYGENASE-RELATED"/>
    <property type="match status" value="1"/>
</dbReference>
<evidence type="ECO:0000256" key="8">
    <source>
        <dbReference type="SAM" id="Phobius"/>
    </source>
</evidence>
<keyword evidence="7" id="KW-0408">Iron</keyword>
<keyword evidence="5 8" id="KW-1133">Transmembrane helix</keyword>
<comment type="similarity">
    <text evidence="7">Belongs to the cytochrome P450 family.</text>
</comment>
<feature type="transmembrane region" description="Helical" evidence="8">
    <location>
        <begin position="6"/>
        <end position="24"/>
    </location>
</feature>
<keyword evidence="6 8" id="KW-0472">Membrane</keyword>
<dbReference type="InterPro" id="IPR036396">
    <property type="entry name" value="Cyt_P450_sf"/>
</dbReference>
<dbReference type="PRINTS" id="PR00385">
    <property type="entry name" value="P450"/>
</dbReference>
<evidence type="ECO:0000256" key="1">
    <source>
        <dbReference type="ARBA" id="ARBA00001971"/>
    </source>
</evidence>
<evidence type="ECO:0000256" key="4">
    <source>
        <dbReference type="ARBA" id="ARBA00022723"/>
    </source>
</evidence>
<dbReference type="InterPro" id="IPR001128">
    <property type="entry name" value="Cyt_P450"/>
</dbReference>
<dbReference type="CDD" id="cd11075">
    <property type="entry name" value="CYP77_89"/>
    <property type="match status" value="1"/>
</dbReference>
<evidence type="ECO:0000313" key="10">
    <source>
        <dbReference type="Proteomes" id="UP001341840"/>
    </source>
</evidence>
<comment type="caution">
    <text evidence="9">The sequence shown here is derived from an EMBL/GenBank/DDBJ whole genome shotgun (WGS) entry which is preliminary data.</text>
</comment>
<evidence type="ECO:0000256" key="6">
    <source>
        <dbReference type="ARBA" id="ARBA00023136"/>
    </source>
</evidence>
<dbReference type="InterPro" id="IPR051103">
    <property type="entry name" value="Plant_metabolite_P450s"/>
</dbReference>
<evidence type="ECO:0000256" key="2">
    <source>
        <dbReference type="ARBA" id="ARBA00004167"/>
    </source>
</evidence>
<gene>
    <name evidence="9" type="ORF">PIB30_007943</name>
</gene>
<comment type="subcellular location">
    <subcellularLocation>
        <location evidence="2">Membrane</location>
        <topology evidence="2">Single-pass membrane protein</topology>
    </subcellularLocation>
</comment>
<evidence type="ECO:0000256" key="5">
    <source>
        <dbReference type="ARBA" id="ARBA00022989"/>
    </source>
</evidence>
<dbReference type="InterPro" id="IPR002401">
    <property type="entry name" value="Cyt_P450_E_grp-I"/>
</dbReference>
<evidence type="ECO:0000256" key="7">
    <source>
        <dbReference type="RuleBase" id="RU000461"/>
    </source>
</evidence>
<keyword evidence="7" id="KW-0349">Heme</keyword>
<proteinExistence type="inferred from homology"/>
<dbReference type="SUPFAM" id="SSF48264">
    <property type="entry name" value="Cytochrome P450"/>
    <property type="match status" value="1"/>
</dbReference>
<evidence type="ECO:0000256" key="3">
    <source>
        <dbReference type="ARBA" id="ARBA00022692"/>
    </source>
</evidence>
<dbReference type="Pfam" id="PF00067">
    <property type="entry name" value="p450"/>
    <property type="match status" value="1"/>
</dbReference>
<evidence type="ECO:0008006" key="11">
    <source>
        <dbReference type="Google" id="ProtNLM"/>
    </source>
</evidence>
<dbReference type="Proteomes" id="UP001341840">
    <property type="component" value="Unassembled WGS sequence"/>
</dbReference>
<reference evidence="9 10" key="1">
    <citation type="journal article" date="2023" name="Plants (Basel)">
        <title>Bridging the Gap: Combining Genomics and Transcriptomics Approaches to Understand Stylosanthes scabra, an Orphan Legume from the Brazilian Caatinga.</title>
        <authorList>
            <person name="Ferreira-Neto J.R.C."/>
            <person name="da Silva M.D."/>
            <person name="Binneck E."/>
            <person name="de Melo N.F."/>
            <person name="da Silva R.H."/>
            <person name="de Melo A.L.T.M."/>
            <person name="Pandolfi V."/>
            <person name="Bustamante F.O."/>
            <person name="Brasileiro-Vidal A.C."/>
            <person name="Benko-Iseppon A.M."/>
        </authorList>
    </citation>
    <scope>NUCLEOTIDE SEQUENCE [LARGE SCALE GENOMIC DNA]</scope>
    <source>
        <tissue evidence="9">Leaves</tissue>
    </source>
</reference>